<feature type="compositionally biased region" description="Basic and acidic residues" evidence="2">
    <location>
        <begin position="206"/>
        <end position="216"/>
    </location>
</feature>
<feature type="compositionally biased region" description="Polar residues" evidence="2">
    <location>
        <begin position="254"/>
        <end position="269"/>
    </location>
</feature>
<keyword evidence="5" id="KW-1185">Reference proteome</keyword>
<dbReference type="AlphaFoldDB" id="A0AA38RAR2"/>
<keyword evidence="1" id="KW-0175">Coiled coil</keyword>
<feature type="region of interest" description="Disordered" evidence="2">
    <location>
        <begin position="297"/>
        <end position="316"/>
    </location>
</feature>
<accession>A0AA38RAR2</accession>
<evidence type="ECO:0000256" key="1">
    <source>
        <dbReference type="SAM" id="Coils"/>
    </source>
</evidence>
<name>A0AA38RAR2_9PEZI</name>
<feature type="region of interest" description="Disordered" evidence="2">
    <location>
        <begin position="161"/>
        <end position="278"/>
    </location>
</feature>
<dbReference type="Proteomes" id="UP001174694">
    <property type="component" value="Unassembled WGS sequence"/>
</dbReference>
<evidence type="ECO:0000259" key="3">
    <source>
        <dbReference type="Pfam" id="PF10544"/>
    </source>
</evidence>
<dbReference type="PANTHER" id="PTHR28094">
    <property type="entry name" value="MEIOTICALLY UP-REGULATED GENE 113 PROTEIN"/>
    <property type="match status" value="1"/>
</dbReference>
<sequence>MESYLVKKGKSSLCGFKSYESLQSLLGISSRCGFVLGGKGSPHENRTCTRSVEQWKQKKTVALLTRLAVVEVPSTEANDILEVLAQHRLCDICQHESFEDSETFIRYCSGISKSWREKTWWEYLVANGMEPQEAFDLMPTAFNLADWEHLLKALSMDPCTSTVTKAPTLPTRGKTASVPRREREVRQSAGLFSVPSESDDVFGDQSARRNDNERVPDIVTQSDSKRPPLPRETATADVPKLRSAGKLNSLGRHQVSNTKELGTSKKTQLSPADYSSSPASFFSSDAASVFDVDDSHVDTPATNYETSPAEVDGDPKVRDRQAYLESPTKHRSRGVPVSKLDSASNDEEVPSSATSQRLSARSRGEQSQPRTSFKPLVDEQPAIAVVKQAEEKPEDQAETVHVFEKLKDEKNLFLYGLAALKKAPEGDRRIPGYVYCYRHMKKEHEGYLKIGYARCLEKKTAFNPLKLLGKAVPVYNEPKSHSPNEVPSEVLKRHNYYINTCNYDIIPVFSYPMLYGAGKMEILVHAELRAYKYRVKNCNPSVKPKPCSRKHEEWFRVSEDVARETVLRWQRFSQSRPYDEHGSLTRRWAARVEEARRLGTGLDFGCWMEEQLAEEKLAEEKLAREKLAEEKLAEEKLAVEKLAKEKLAKEKLAEENAFVKPKRASTLKIIKARLTIKRRWTFQL</sequence>
<dbReference type="InterPro" id="IPR018306">
    <property type="entry name" value="Phage_T5_Orf172_DNA-bd"/>
</dbReference>
<dbReference type="PANTHER" id="PTHR28094:SF1">
    <property type="entry name" value="MEIOTICALLY UP-REGULATED GENE 113 PROTEIN"/>
    <property type="match status" value="1"/>
</dbReference>
<evidence type="ECO:0000313" key="5">
    <source>
        <dbReference type="Proteomes" id="UP001174694"/>
    </source>
</evidence>
<dbReference type="InterPro" id="IPR053006">
    <property type="entry name" value="Meiosis_regulatory"/>
</dbReference>
<comment type="caution">
    <text evidence="4">The sequence shown here is derived from an EMBL/GenBank/DDBJ whole genome shotgun (WGS) entry which is preliminary data.</text>
</comment>
<evidence type="ECO:0000256" key="2">
    <source>
        <dbReference type="SAM" id="MobiDB-lite"/>
    </source>
</evidence>
<gene>
    <name evidence="4" type="ORF">NKR23_g11415</name>
</gene>
<dbReference type="EMBL" id="JANBVO010000060">
    <property type="protein sequence ID" value="KAJ9132187.1"/>
    <property type="molecule type" value="Genomic_DNA"/>
</dbReference>
<organism evidence="4 5">
    <name type="scientific">Pleurostoma richardsiae</name>
    <dbReference type="NCBI Taxonomy" id="41990"/>
    <lineage>
        <taxon>Eukaryota</taxon>
        <taxon>Fungi</taxon>
        <taxon>Dikarya</taxon>
        <taxon>Ascomycota</taxon>
        <taxon>Pezizomycotina</taxon>
        <taxon>Sordariomycetes</taxon>
        <taxon>Sordariomycetidae</taxon>
        <taxon>Calosphaeriales</taxon>
        <taxon>Pleurostomataceae</taxon>
        <taxon>Pleurostoma</taxon>
    </lineage>
</organism>
<reference evidence="4" key="1">
    <citation type="submission" date="2022-07" db="EMBL/GenBank/DDBJ databases">
        <title>Fungi with potential for degradation of polypropylene.</title>
        <authorList>
            <person name="Gostincar C."/>
        </authorList>
    </citation>
    <scope>NUCLEOTIDE SEQUENCE</scope>
    <source>
        <strain evidence="4">EXF-13308</strain>
    </source>
</reference>
<dbReference type="Pfam" id="PF10544">
    <property type="entry name" value="T5orf172"/>
    <property type="match status" value="1"/>
</dbReference>
<feature type="region of interest" description="Disordered" evidence="2">
    <location>
        <begin position="323"/>
        <end position="374"/>
    </location>
</feature>
<evidence type="ECO:0000313" key="4">
    <source>
        <dbReference type="EMBL" id="KAJ9132187.1"/>
    </source>
</evidence>
<feature type="coiled-coil region" evidence="1">
    <location>
        <begin position="608"/>
        <end position="645"/>
    </location>
</feature>
<protein>
    <recommendedName>
        <fullName evidence="3">Bacteriophage T5 Orf172 DNA-binding domain-containing protein</fullName>
    </recommendedName>
</protein>
<feature type="compositionally biased region" description="Polar residues" evidence="2">
    <location>
        <begin position="351"/>
        <end position="371"/>
    </location>
</feature>
<proteinExistence type="predicted"/>
<feature type="domain" description="Bacteriophage T5 Orf172 DNA-binding" evidence="3">
    <location>
        <begin position="432"/>
        <end position="569"/>
    </location>
</feature>